<dbReference type="EMBL" id="KL596749">
    <property type="protein sequence ID" value="KER26377.1"/>
    <property type="molecule type" value="Genomic_DNA"/>
</dbReference>
<comment type="similarity">
    <text evidence="1">Belongs to the eukaryotic initiation factor 4G family.</text>
</comment>
<dbReference type="Gene3D" id="1.25.40.180">
    <property type="match status" value="2"/>
</dbReference>
<dbReference type="GO" id="GO:0003743">
    <property type="term" value="F:translation initiation factor activity"/>
    <property type="evidence" value="ECO:0007669"/>
    <property type="project" value="UniProtKB-KW"/>
</dbReference>
<feature type="region of interest" description="Disordered" evidence="4">
    <location>
        <begin position="92"/>
        <end position="174"/>
    </location>
</feature>
<feature type="compositionally biased region" description="Basic and acidic residues" evidence="4">
    <location>
        <begin position="564"/>
        <end position="582"/>
    </location>
</feature>
<gene>
    <name evidence="6" type="ORF">T265_06361</name>
</gene>
<dbReference type="RefSeq" id="XP_009169866.1">
    <property type="nucleotide sequence ID" value="XM_009171602.1"/>
</dbReference>
<dbReference type="CTD" id="20320543"/>
<keyword evidence="2" id="KW-0396">Initiation factor</keyword>
<dbReference type="OrthoDB" id="514777at2759"/>
<name>A0A074ZKS0_OPIVI</name>
<reference evidence="6 7" key="1">
    <citation type="submission" date="2013-11" db="EMBL/GenBank/DDBJ databases">
        <title>Opisthorchis viverrini - life in the bile duct.</title>
        <authorList>
            <person name="Young N.D."/>
            <person name="Nagarajan N."/>
            <person name="Lin S.J."/>
            <person name="Korhonen P.K."/>
            <person name="Jex A.R."/>
            <person name="Hall R.S."/>
            <person name="Safavi-Hemami H."/>
            <person name="Kaewkong W."/>
            <person name="Bertrand D."/>
            <person name="Gao S."/>
            <person name="Seet Q."/>
            <person name="Wongkham S."/>
            <person name="Teh B.T."/>
            <person name="Wongkham C."/>
            <person name="Intapan P.M."/>
            <person name="Maleewong W."/>
            <person name="Yang X."/>
            <person name="Hu M."/>
            <person name="Wang Z."/>
            <person name="Hofmann A."/>
            <person name="Sternberg P.W."/>
            <person name="Tan P."/>
            <person name="Wang J."/>
            <person name="Gasser R.B."/>
        </authorList>
    </citation>
    <scope>NUCLEOTIDE SEQUENCE [LARGE SCALE GENOMIC DNA]</scope>
</reference>
<dbReference type="SUPFAM" id="SSF48371">
    <property type="entry name" value="ARM repeat"/>
    <property type="match status" value="2"/>
</dbReference>
<accession>A0A074ZKS0</accession>
<dbReference type="GeneID" id="20320543"/>
<dbReference type="PANTHER" id="PTHR23253:SF80">
    <property type="entry name" value="MIF4G DOMAIN-CONTAINING PROTEIN"/>
    <property type="match status" value="1"/>
</dbReference>
<evidence type="ECO:0000256" key="4">
    <source>
        <dbReference type="SAM" id="MobiDB-lite"/>
    </source>
</evidence>
<dbReference type="GO" id="GO:0003723">
    <property type="term" value="F:RNA binding"/>
    <property type="evidence" value="ECO:0007669"/>
    <property type="project" value="InterPro"/>
</dbReference>
<dbReference type="Proteomes" id="UP000054324">
    <property type="component" value="Unassembled WGS sequence"/>
</dbReference>
<sequence>MSFTTGAAVPIHNYYQCVVRPPEQVNYLYGMQRMPVLCQNMIRPYLDPPIPNQMTNSVDYGPLGFPPYQTIYPPAAHTSQPLQSSAPIQRPITPAASVAPPPRFTKSRERCPLQVKDPTTGANVDLSQTEPRDSQPTPNEEPPRIATPETVTPNDTSVNEGTHDPVGGPSEVQVPPELVQGEESVITDVYGEQKLHEQQEPPRQYGEVVEQVLENGSSVEPPMSKKVIDDFIEVESGEETDDSDVEDAAYRRIYPREFLLTCKDSPVARVPLQELATYFADYSRPRKGHRNTGRAAPQRIIRLPTGLTVKRVEGAFVPSHLRKKEGAETDHQKVLSRELNVILNRVSDGNLSETISDIKNLNISSSEDLQLLAKLVFQKSIRQPKYSKVFSTLCKELKGFEVSGSEPFEGLILCQARELFHTPLETLISELNAAIDAKIAAAKDEAVKRVLEDGRETNIVKKTEAYYGNITFLAELFLCRLVTPRIMTKCLSDLRDSTAPEALNSMLILLRTCGQELEQQSKSVVESCFSRLNGYLKSNKLPTHRVFKIQELIDIRDRGWKEIDHAHAPPDAPTKRSDEKVRWPYGQPSVEPKRKPAQANNPLTPSSLAVTQQSLDSRKLGPAHANWVHGSGLLSKNPAEDNLMLADEPIEVVDKFVYLGSCISPGGLTKDEISIRIGKARAASANLRHLWRRRDISFSVKGRVYNAAGTSRPPAGHSFRQPGVSFAQTVRPKEDYESVLKRNLGCARTVLTMLKANEDSMYTVFEDCKPDERSALLHGVLEQLMDEKSQTRNAAGIMCLQLLNRGILSNNDIFLAFDRYLPNCTGDWLEDYPHGWRYLAEILQHLIQKDQDNFILLLSVLKILKSEGRGASIFAHCLALSASRLGPDCVAAKFHAQRLEWSRLGVPAADVENFVKRHSVEFTLSPHPLEMKLKELTDLAASPSTSLEQFTSLFKSLCRPELPGGFVRSCARTLISKSKGKISYLLTDLHIVASVWCITINGRKKLLLMSMLHLIPNVFQETCFLLRQIDNRVTGLGILVDHNPDRELQVLQALHECSNSGTSTEIWQKSLLDKKVISTDALDCWTKSSNPKDSVSGHIPIRNKPSSDYDSVFMELISLSLVPACMCDSMEGSSIVRP</sequence>
<proteinExistence type="inferred from homology"/>
<evidence type="ECO:0000259" key="5">
    <source>
        <dbReference type="SMART" id="SM00543"/>
    </source>
</evidence>
<evidence type="ECO:0000313" key="7">
    <source>
        <dbReference type="Proteomes" id="UP000054324"/>
    </source>
</evidence>
<dbReference type="InterPro" id="IPR016024">
    <property type="entry name" value="ARM-type_fold"/>
</dbReference>
<dbReference type="Pfam" id="PF02854">
    <property type="entry name" value="MIF4G"/>
    <property type="match status" value="1"/>
</dbReference>
<feature type="region of interest" description="Disordered" evidence="4">
    <location>
        <begin position="564"/>
        <end position="605"/>
    </location>
</feature>
<keyword evidence="7" id="KW-1185">Reference proteome</keyword>
<dbReference type="InterPro" id="IPR003891">
    <property type="entry name" value="Initiation_fac_eIF4g_MI"/>
</dbReference>
<organism evidence="6 7">
    <name type="scientific">Opisthorchis viverrini</name>
    <name type="common">Southeast Asian liver fluke</name>
    <dbReference type="NCBI Taxonomy" id="6198"/>
    <lineage>
        <taxon>Eukaryota</taxon>
        <taxon>Metazoa</taxon>
        <taxon>Spiralia</taxon>
        <taxon>Lophotrochozoa</taxon>
        <taxon>Platyhelminthes</taxon>
        <taxon>Trematoda</taxon>
        <taxon>Digenea</taxon>
        <taxon>Opisthorchiida</taxon>
        <taxon>Opisthorchiata</taxon>
        <taxon>Opisthorchiidae</taxon>
        <taxon>Opisthorchis</taxon>
    </lineage>
</organism>
<dbReference type="SMART" id="SM00543">
    <property type="entry name" value="MIF4G"/>
    <property type="match status" value="1"/>
</dbReference>
<feature type="compositionally biased region" description="Polar residues" evidence="4">
    <location>
        <begin position="149"/>
        <end position="160"/>
    </location>
</feature>
<dbReference type="AlphaFoldDB" id="A0A074ZKS0"/>
<protein>
    <recommendedName>
        <fullName evidence="5">MIF4G domain-containing protein</fullName>
    </recommendedName>
</protein>
<dbReference type="InterPro" id="IPR003890">
    <property type="entry name" value="MIF4G-like_typ-3"/>
</dbReference>
<dbReference type="PANTHER" id="PTHR23253">
    <property type="entry name" value="EUKARYOTIC TRANSLATION INITIATION FACTOR 4 GAMMA"/>
    <property type="match status" value="1"/>
</dbReference>
<dbReference type="KEGG" id="ovi:T265_06361"/>
<evidence type="ECO:0000256" key="2">
    <source>
        <dbReference type="ARBA" id="ARBA00022540"/>
    </source>
</evidence>
<evidence type="ECO:0000313" key="6">
    <source>
        <dbReference type="EMBL" id="KER26377.1"/>
    </source>
</evidence>
<evidence type="ECO:0000256" key="3">
    <source>
        <dbReference type="ARBA" id="ARBA00022917"/>
    </source>
</evidence>
<dbReference type="STRING" id="6198.A0A074ZKS0"/>
<feature type="compositionally biased region" description="Polar residues" evidence="4">
    <location>
        <begin position="120"/>
        <end position="138"/>
    </location>
</feature>
<evidence type="ECO:0000256" key="1">
    <source>
        <dbReference type="ARBA" id="ARBA00005775"/>
    </source>
</evidence>
<keyword evidence="3" id="KW-0648">Protein biosynthesis</keyword>
<dbReference type="Pfam" id="PF02847">
    <property type="entry name" value="MA3"/>
    <property type="match status" value="1"/>
</dbReference>
<feature type="domain" description="MIF4G" evidence="5">
    <location>
        <begin position="336"/>
        <end position="559"/>
    </location>
</feature>